<dbReference type="EMBL" id="NGLE02000001">
    <property type="protein sequence ID" value="MEI5992834.1"/>
    <property type="molecule type" value="Genomic_DNA"/>
</dbReference>
<keyword evidence="7" id="KW-0067">ATP-binding</keyword>
<reference evidence="16" key="1">
    <citation type="submission" date="2017-05" db="EMBL/GenBank/DDBJ databases">
        <title>The Genome Sequence of Enterococcus sp. 4G2_DIV0659.</title>
        <authorList>
            <consortium name="The Broad Institute Genomics Platform"/>
            <consortium name="The Broad Institute Genomic Center for Infectious Diseases"/>
            <person name="Earl A."/>
            <person name="Manson A."/>
            <person name="Schwartman J."/>
            <person name="Gilmore M."/>
            <person name="Abouelleil A."/>
            <person name="Cao P."/>
            <person name="Chapman S."/>
            <person name="Cusick C."/>
            <person name="Shea T."/>
            <person name="Young S."/>
            <person name="Neafsey D."/>
            <person name="Nusbaum C."/>
            <person name="Birren B."/>
        </authorList>
    </citation>
    <scope>NUCLEOTIDE SEQUENCE [LARGE SCALE GENOMIC DNA]</scope>
    <source>
        <strain evidence="16">4G2_DIV0659</strain>
    </source>
</reference>
<dbReference type="InterPro" id="IPR010614">
    <property type="entry name" value="RAD3-like_helicase_DEAD"/>
</dbReference>
<evidence type="ECO:0000259" key="14">
    <source>
        <dbReference type="PROSITE" id="PS51193"/>
    </source>
</evidence>
<dbReference type="GO" id="GO:0043139">
    <property type="term" value="F:5'-3' DNA helicase activity"/>
    <property type="evidence" value="ECO:0007669"/>
    <property type="project" value="UniProtKB-EC"/>
</dbReference>
<evidence type="ECO:0000256" key="6">
    <source>
        <dbReference type="ARBA" id="ARBA00022806"/>
    </source>
</evidence>
<keyword evidence="1" id="KW-0004">4Fe-4S</keyword>
<sequence>MKTRQKIAVRRLVEFILRKGSIDSRHTSEHTAQEGAKIHRKLQQAASGNYQKEVKLAINIELNQQTYIIEGRADGIFFDENNRTVIDEIKTSEPAFSELSEEQVEMFWYQAMCYGHIYCQQEDLETITLQLTYYQTTTKEITRQDKECTREELKQFFDELTQSYEQWLIFKTSWRKLRNQSLKNLTFPYGAYRSGQRELSVAVYKTILSEQKLFVEAPTGTGKTISTLFPTLKALGEEQAEKVFYLTAKTITRQVAEDAVEAMKQKEMHLKSVTLTAKDKICFLTERNCTPEACPFANGYYDRLNEGLWDLLNHENQLTREVIERYAKKHTLCPFELSLDVSLWCDLVICDYNYLFDPVVYLRRFFEDQSEPKETIFLVDEVHNLVGRSREMYSAALSRNKLLALKKIIDKNQTKFNRALNKIDKEFAKIQQVCEQEGTLFLHQNEPIDSLVKAANSLVEKIKEWLPENQNFVELEQVLAVYFELMHYLKIGESYDDHYCTYVNCENYDIIIKQFCLDPSYLLEQKLDKAKASILFSASLTPLDYYQEILGGTQDSLRCRIPSPFPKENQLLLIENQIQTTYKERAQSYEKITESITGMIKQKKGNYVVFFPSYAYMDNVYKLFQQKNPQIKTKIQATLMNEAEREAFLRDFISEPDDTFVGFCVLGGIFSEGIDLKGTRLIGTAIVGVGLPQMNHEQELIKEYYDREKNQGFQFAYQIPGMNKVLQAAGRVIRDTEDKGVVLLLDQRFSSNAVRRLFPPHWNQVQQVSSTEQAQQLMKQFWQSMESTNYKGTII</sequence>
<dbReference type="InterPro" id="IPR006555">
    <property type="entry name" value="ATP-dep_Helicase_C"/>
</dbReference>
<dbReference type="Pfam" id="PF00270">
    <property type="entry name" value="DEAD"/>
    <property type="match status" value="1"/>
</dbReference>
<evidence type="ECO:0000256" key="8">
    <source>
        <dbReference type="ARBA" id="ARBA00023004"/>
    </source>
</evidence>
<dbReference type="RefSeq" id="WP_086331521.1">
    <property type="nucleotide sequence ID" value="NZ_NGLE02000001.1"/>
</dbReference>
<gene>
    <name evidence="15" type="ORF">A5880_000373</name>
    <name evidence="16" type="ORF">A5880_002655</name>
</gene>
<dbReference type="GO" id="GO:0046872">
    <property type="term" value="F:metal ion binding"/>
    <property type="evidence" value="ECO:0007669"/>
    <property type="project" value="UniProtKB-KW"/>
</dbReference>
<keyword evidence="17" id="KW-1185">Reference proteome</keyword>
<keyword evidence="11" id="KW-0234">DNA repair</keyword>
<keyword evidence="4" id="KW-0227">DNA damage</keyword>
<comment type="caution">
    <text evidence="16">The sequence shown here is derived from an EMBL/GenBank/DDBJ whole genome shotgun (WGS) entry which is preliminary data.</text>
</comment>
<dbReference type="EMBL" id="NGLE01000004">
    <property type="protein sequence ID" value="OTO05482.1"/>
    <property type="molecule type" value="Genomic_DNA"/>
</dbReference>
<dbReference type="GO" id="GO:0005524">
    <property type="term" value="F:ATP binding"/>
    <property type="evidence" value="ECO:0007669"/>
    <property type="project" value="UniProtKB-KW"/>
</dbReference>
<keyword evidence="6" id="KW-0347">Helicase</keyword>
<keyword evidence="5" id="KW-0378">Hydrolase</keyword>
<keyword evidence="10" id="KW-0238">DNA-binding</keyword>
<protein>
    <recommendedName>
        <fullName evidence="14">Helicase ATP-binding domain-containing protein</fullName>
    </recommendedName>
</protein>
<evidence type="ECO:0000256" key="9">
    <source>
        <dbReference type="ARBA" id="ARBA00023014"/>
    </source>
</evidence>
<dbReference type="InterPro" id="IPR014013">
    <property type="entry name" value="Helic_SF1/SF2_ATP-bd_DinG/Rad3"/>
</dbReference>
<dbReference type="GO" id="GO:0016818">
    <property type="term" value="F:hydrolase activity, acting on acid anhydrides, in phosphorus-containing anhydrides"/>
    <property type="evidence" value="ECO:0007669"/>
    <property type="project" value="InterPro"/>
</dbReference>
<dbReference type="Gene3D" id="3.90.320.10">
    <property type="match status" value="1"/>
</dbReference>
<dbReference type="GO" id="GO:0003677">
    <property type="term" value="F:DNA binding"/>
    <property type="evidence" value="ECO:0007669"/>
    <property type="project" value="UniProtKB-KW"/>
</dbReference>
<accession>A0A242C6Q9</accession>
<organism evidence="16">
    <name type="scientific">Candidatus Enterococcus mansonii</name>
    <dbReference type="NCBI Taxonomy" id="1834181"/>
    <lineage>
        <taxon>Bacteria</taxon>
        <taxon>Bacillati</taxon>
        <taxon>Bacillota</taxon>
        <taxon>Bacilli</taxon>
        <taxon>Lactobacillales</taxon>
        <taxon>Enterococcaceae</taxon>
        <taxon>Enterococcus</taxon>
    </lineage>
</organism>
<dbReference type="GO" id="GO:0051539">
    <property type="term" value="F:4 iron, 4 sulfur cluster binding"/>
    <property type="evidence" value="ECO:0007669"/>
    <property type="project" value="UniProtKB-KW"/>
</dbReference>
<dbReference type="AlphaFoldDB" id="A0A242C6Q9"/>
<evidence type="ECO:0000256" key="7">
    <source>
        <dbReference type="ARBA" id="ARBA00022840"/>
    </source>
</evidence>
<dbReference type="OrthoDB" id="9765586at2"/>
<dbReference type="SUPFAM" id="SSF52540">
    <property type="entry name" value="P-loop containing nucleoside triphosphate hydrolases"/>
    <property type="match status" value="2"/>
</dbReference>
<dbReference type="Gene3D" id="1.10.275.40">
    <property type="match status" value="1"/>
</dbReference>
<evidence type="ECO:0000256" key="13">
    <source>
        <dbReference type="ARBA" id="ARBA00038058"/>
    </source>
</evidence>
<evidence type="ECO:0000256" key="3">
    <source>
        <dbReference type="ARBA" id="ARBA00022741"/>
    </source>
</evidence>
<evidence type="ECO:0000256" key="1">
    <source>
        <dbReference type="ARBA" id="ARBA00022485"/>
    </source>
</evidence>
<dbReference type="Gene3D" id="1.10.30.20">
    <property type="entry name" value="Bacterial XPD DNA helicase, FeS cluster domain"/>
    <property type="match status" value="1"/>
</dbReference>
<dbReference type="Pfam" id="PF06733">
    <property type="entry name" value="DEAD_2"/>
    <property type="match status" value="1"/>
</dbReference>
<dbReference type="SMART" id="SM00491">
    <property type="entry name" value="HELICc2"/>
    <property type="match status" value="1"/>
</dbReference>
<evidence type="ECO:0000256" key="10">
    <source>
        <dbReference type="ARBA" id="ARBA00023125"/>
    </source>
</evidence>
<dbReference type="Proteomes" id="UP000195139">
    <property type="component" value="Unassembled WGS sequence"/>
</dbReference>
<proteinExistence type="inferred from homology"/>
<evidence type="ECO:0000256" key="11">
    <source>
        <dbReference type="ARBA" id="ARBA00023204"/>
    </source>
</evidence>
<dbReference type="InterPro" id="IPR042493">
    <property type="entry name" value="XPD_DNA_FeS"/>
</dbReference>
<dbReference type="SMART" id="SM00488">
    <property type="entry name" value="DEXDc2"/>
    <property type="match status" value="1"/>
</dbReference>
<evidence type="ECO:0000313" key="16">
    <source>
        <dbReference type="EMBL" id="OTO05482.1"/>
    </source>
</evidence>
<keyword evidence="8" id="KW-0408">Iron</keyword>
<evidence type="ECO:0000256" key="2">
    <source>
        <dbReference type="ARBA" id="ARBA00022723"/>
    </source>
</evidence>
<comment type="similarity">
    <text evidence="13">Belongs to the helicase family. DinG subfamily.</text>
</comment>
<evidence type="ECO:0000256" key="5">
    <source>
        <dbReference type="ARBA" id="ARBA00022801"/>
    </source>
</evidence>
<evidence type="ECO:0000256" key="4">
    <source>
        <dbReference type="ARBA" id="ARBA00022763"/>
    </source>
</evidence>
<dbReference type="InterPro" id="IPR006554">
    <property type="entry name" value="Helicase-like_DEXD_c2"/>
</dbReference>
<keyword evidence="9" id="KW-0411">Iron-sulfur</keyword>
<dbReference type="STRING" id="1834181.A5880_002655"/>
<evidence type="ECO:0000256" key="12">
    <source>
        <dbReference type="ARBA" id="ARBA00023235"/>
    </source>
</evidence>
<keyword evidence="3" id="KW-0547">Nucleotide-binding</keyword>
<reference evidence="15 17" key="2">
    <citation type="submission" date="2018-07" db="EMBL/GenBank/DDBJ databases">
        <title>The Genome Sequence of Enterococcus sp. DIV0659b.</title>
        <authorList>
            <consortium name="The Broad Institute Genomics Platform"/>
            <consortium name="The Broad Institute Genomic Center for Infectious Diseases"/>
            <person name="Earl A."/>
            <person name="Manson A."/>
            <person name="Schwartman J."/>
            <person name="Gilmore M."/>
            <person name="Abouelleil A."/>
            <person name="Cao P."/>
            <person name="Chapman S."/>
            <person name="Cusick C."/>
            <person name="Shea T."/>
            <person name="Young S."/>
            <person name="Neafsey D."/>
            <person name="Nusbaum C."/>
            <person name="Birren B."/>
        </authorList>
    </citation>
    <scope>NUCLEOTIDE SEQUENCE [LARGE SCALE GENOMIC DNA]</scope>
    <source>
        <strain evidence="15 17">4G2_DIV0659</strain>
    </source>
</reference>
<dbReference type="InterPro" id="IPR011545">
    <property type="entry name" value="DEAD/DEAH_box_helicase_dom"/>
</dbReference>
<dbReference type="PANTHER" id="PTHR11472">
    <property type="entry name" value="DNA REPAIR DEAD HELICASE RAD3/XP-D SUBFAMILY MEMBER"/>
    <property type="match status" value="1"/>
</dbReference>
<dbReference type="PROSITE" id="PS51193">
    <property type="entry name" value="HELICASE_ATP_BIND_2"/>
    <property type="match status" value="1"/>
</dbReference>
<evidence type="ECO:0000313" key="15">
    <source>
        <dbReference type="EMBL" id="MEI5992834.1"/>
    </source>
</evidence>
<dbReference type="Gene3D" id="3.40.50.300">
    <property type="entry name" value="P-loop containing nucleotide triphosphate hydrolases"/>
    <property type="match status" value="2"/>
</dbReference>
<dbReference type="Pfam" id="PF13307">
    <property type="entry name" value="Helicase_C_2"/>
    <property type="match status" value="1"/>
</dbReference>
<feature type="domain" description="Helicase ATP-binding" evidence="14">
    <location>
        <begin position="182"/>
        <end position="434"/>
    </location>
</feature>
<dbReference type="GO" id="GO:0006281">
    <property type="term" value="P:DNA repair"/>
    <property type="evidence" value="ECO:0007669"/>
    <property type="project" value="UniProtKB-KW"/>
</dbReference>
<keyword evidence="12" id="KW-0413">Isomerase</keyword>
<dbReference type="InterPro" id="IPR011604">
    <property type="entry name" value="PDDEXK-like_dom_sf"/>
</dbReference>
<dbReference type="InterPro" id="IPR045028">
    <property type="entry name" value="DinG/Rad3-like"/>
</dbReference>
<evidence type="ECO:0000313" key="17">
    <source>
        <dbReference type="Proteomes" id="UP000195139"/>
    </source>
</evidence>
<dbReference type="PANTHER" id="PTHR11472:SF34">
    <property type="entry name" value="REGULATOR OF TELOMERE ELONGATION HELICASE 1"/>
    <property type="match status" value="1"/>
</dbReference>
<keyword evidence="2" id="KW-0479">Metal-binding</keyword>
<dbReference type="InterPro" id="IPR027417">
    <property type="entry name" value="P-loop_NTPase"/>
</dbReference>
<name>A0A242C6Q9_9ENTE</name>